<evidence type="ECO:0000313" key="14">
    <source>
        <dbReference type="EMBL" id="PIR07437.1"/>
    </source>
</evidence>
<dbReference type="InterPro" id="IPR006068">
    <property type="entry name" value="ATPase_P-typ_cation-transptr_C"/>
</dbReference>
<feature type="transmembrane region" description="Helical" evidence="12">
    <location>
        <begin position="307"/>
        <end position="327"/>
    </location>
</feature>
<dbReference type="GO" id="GO:0005886">
    <property type="term" value="C:plasma membrane"/>
    <property type="evidence" value="ECO:0007669"/>
    <property type="project" value="UniProtKB-SubCell"/>
</dbReference>
<evidence type="ECO:0000256" key="10">
    <source>
        <dbReference type="ARBA" id="ARBA00022989"/>
    </source>
</evidence>
<dbReference type="AlphaFoldDB" id="A0A2H0NEW4"/>
<protein>
    <submittedName>
        <fullName evidence="14">ATPase</fullName>
    </submittedName>
</protein>
<dbReference type="Pfam" id="PF00122">
    <property type="entry name" value="E1-E2_ATPase"/>
    <property type="match status" value="1"/>
</dbReference>
<dbReference type="InterPro" id="IPR004014">
    <property type="entry name" value="ATPase_P-typ_cation-transptr_N"/>
</dbReference>
<dbReference type="InterPro" id="IPR008250">
    <property type="entry name" value="ATPase_P-typ_transduc_dom_A_sf"/>
</dbReference>
<dbReference type="InterPro" id="IPR001757">
    <property type="entry name" value="P_typ_ATPase"/>
</dbReference>
<keyword evidence="5 12" id="KW-0812">Transmembrane</keyword>
<evidence type="ECO:0000256" key="3">
    <source>
        <dbReference type="ARBA" id="ARBA00022475"/>
    </source>
</evidence>
<dbReference type="PRINTS" id="PR00119">
    <property type="entry name" value="CATATPASE"/>
</dbReference>
<dbReference type="InterPro" id="IPR018303">
    <property type="entry name" value="ATPase_P-typ_P_site"/>
</dbReference>
<dbReference type="Gene3D" id="3.40.1110.10">
    <property type="entry name" value="Calcium-transporting ATPase, cytoplasmic domain N"/>
    <property type="match status" value="1"/>
</dbReference>
<dbReference type="Gene3D" id="2.70.150.10">
    <property type="entry name" value="Calcium-transporting ATPase, cytoplasmic transduction domain A"/>
    <property type="match status" value="1"/>
</dbReference>
<dbReference type="NCBIfam" id="TIGR01494">
    <property type="entry name" value="ATPase_P-type"/>
    <property type="match status" value="2"/>
</dbReference>
<dbReference type="GO" id="GO:1902600">
    <property type="term" value="P:proton transmembrane transport"/>
    <property type="evidence" value="ECO:0007669"/>
    <property type="project" value="TreeGrafter"/>
</dbReference>
<sequence>MIILKAKLPNNNLRTSDVLIFKKMLTQPLPWYRKTIPEIFELLHSFENGLTKEEAGERLLKYGQNKLPEGKVESLFLIFLRQFQSPLIYILLVAAVIVLAMGQIIDSLVILAVLIFNAIMGTIQEGKAQNTLLALKKFVHTPATVRRDGKEFIIPDIEVVPGDIIVLEGGEKIPADARIIFANTLKVDEASLTGESGPVAKTEAVLPIPQSSQQADLPVTAQKNMLFKGTHILSGNGTAIVVATGLKTEIGKIAQKIATVNTEIPLKTEIRYLSRLIIFTVFGLDLLLIVLGIFFNHSLKEMFTTAVSLSVSIIPEGLPIVMTLILATGVSRMSKRHVLVKKLQAVESLGQTKVLAVDKTGTLTKNEMVIQKVYTDGKIFEVTGSGYEPKGEIIFNGEIITPLNHPELVLSGQIAAFCANARLSFLEDTNTWKISGDPTETAMLVFSRKIGFNYEILEQETPKIFEMPFDYQKKYHAIVRVLDKKNFLTVVGVPEKVFKLCKKLWHKDKTETLNEKKRQELESVFLNLAQNGFRVVAYAVNPNVKREINPQAMPPLIFVGFFAMKDSLRPEVKETVQKVRETGMSVVMITGDHYLTARAIAKEVGIYQEGNLILTGEEIDKMVDEELAKKLDRATVFARVTPEHKLRLIQAYHRQGKVVAMTGDGVNDAPSLVAADLGVAMGKIGTEVAKEASDIVLLDDNFASIIAAAEEGRSIYKTIKKVILYLFSTSVGEALTIFGALMLGYPLPLLPAQIIWLNFVTDGFLDVSLAMEPKEKGLLREKFKRPKKWMVDSLMTKRIFFMTLPMIIGTLFLFKGYFETDLAKAFSISLTSLAVFQWFNAWNCRSEDKSIFQMNPFSNKFLVASTITVILLQLAALNTPFLQKVLNTQPLTLKEWFTIIFIAFSIIAVEEIRKFLYRKFSRSRQRKNANNINNSEVSQPVS</sequence>
<dbReference type="GO" id="GO:0005524">
    <property type="term" value="F:ATP binding"/>
    <property type="evidence" value="ECO:0007669"/>
    <property type="project" value="UniProtKB-KW"/>
</dbReference>
<dbReference type="SUPFAM" id="SSF81653">
    <property type="entry name" value="Calcium ATPase, transduction domain A"/>
    <property type="match status" value="1"/>
</dbReference>
<dbReference type="Pfam" id="PF00690">
    <property type="entry name" value="Cation_ATPase_N"/>
    <property type="match status" value="1"/>
</dbReference>
<dbReference type="PANTHER" id="PTHR43294:SF21">
    <property type="entry name" value="CATION TRANSPORTING ATPASE"/>
    <property type="match status" value="1"/>
</dbReference>
<dbReference type="FunFam" id="2.70.150.10:FF:000160">
    <property type="entry name" value="Sarcoplasmic/endoplasmic reticulum calcium ATPase 1"/>
    <property type="match status" value="1"/>
</dbReference>
<dbReference type="SFLD" id="SFLDS00003">
    <property type="entry name" value="Haloacid_Dehalogenase"/>
    <property type="match status" value="1"/>
</dbReference>
<comment type="similarity">
    <text evidence="2">Belongs to the cation transport ATPase (P-type) (TC 3.A.3) family. Type IIA subfamily.</text>
</comment>
<comment type="caution">
    <text evidence="14">The sequence shown here is derived from an EMBL/GenBank/DDBJ whole genome shotgun (WGS) entry which is preliminary data.</text>
</comment>
<keyword evidence="3" id="KW-1003">Cell membrane</keyword>
<keyword evidence="8" id="KW-0460">Magnesium</keyword>
<evidence type="ECO:0000256" key="9">
    <source>
        <dbReference type="ARBA" id="ARBA00022967"/>
    </source>
</evidence>
<dbReference type="GO" id="GO:0030007">
    <property type="term" value="P:intracellular potassium ion homeostasis"/>
    <property type="evidence" value="ECO:0007669"/>
    <property type="project" value="TreeGrafter"/>
</dbReference>
<feature type="transmembrane region" description="Helical" evidence="12">
    <location>
        <begin position="794"/>
        <end position="814"/>
    </location>
</feature>
<evidence type="ECO:0000256" key="7">
    <source>
        <dbReference type="ARBA" id="ARBA00022840"/>
    </source>
</evidence>
<gene>
    <name evidence="14" type="ORF">COV54_01065</name>
</gene>
<dbReference type="PRINTS" id="PR00120">
    <property type="entry name" value="HATPASE"/>
</dbReference>
<evidence type="ECO:0000256" key="11">
    <source>
        <dbReference type="ARBA" id="ARBA00023136"/>
    </source>
</evidence>
<dbReference type="SFLD" id="SFLDF00027">
    <property type="entry name" value="p-type_atpase"/>
    <property type="match status" value="1"/>
</dbReference>
<evidence type="ECO:0000256" key="4">
    <source>
        <dbReference type="ARBA" id="ARBA00022553"/>
    </source>
</evidence>
<dbReference type="EMBL" id="PCWR01000024">
    <property type="protein sequence ID" value="PIR07437.1"/>
    <property type="molecule type" value="Genomic_DNA"/>
</dbReference>
<feature type="domain" description="Cation-transporting P-type ATPase N-terminal" evidence="13">
    <location>
        <begin position="30"/>
        <end position="103"/>
    </location>
</feature>
<feature type="transmembrane region" description="Helical" evidence="12">
    <location>
        <begin position="722"/>
        <end position="747"/>
    </location>
</feature>
<dbReference type="GO" id="GO:0005391">
    <property type="term" value="F:P-type sodium:potassium-exchanging transporter activity"/>
    <property type="evidence" value="ECO:0007669"/>
    <property type="project" value="TreeGrafter"/>
</dbReference>
<evidence type="ECO:0000313" key="15">
    <source>
        <dbReference type="Proteomes" id="UP000228867"/>
    </source>
</evidence>
<evidence type="ECO:0000256" key="6">
    <source>
        <dbReference type="ARBA" id="ARBA00022741"/>
    </source>
</evidence>
<feature type="transmembrane region" description="Helical" evidence="12">
    <location>
        <begin position="276"/>
        <end position="295"/>
    </location>
</feature>
<feature type="transmembrane region" description="Helical" evidence="12">
    <location>
        <begin position="896"/>
        <end position="916"/>
    </location>
</feature>
<dbReference type="InterPro" id="IPR023214">
    <property type="entry name" value="HAD_sf"/>
</dbReference>
<dbReference type="InterPro" id="IPR036412">
    <property type="entry name" value="HAD-like_sf"/>
</dbReference>
<dbReference type="GO" id="GO:0016887">
    <property type="term" value="F:ATP hydrolysis activity"/>
    <property type="evidence" value="ECO:0007669"/>
    <property type="project" value="InterPro"/>
</dbReference>
<dbReference type="Pfam" id="PF13246">
    <property type="entry name" value="Cation_ATPase"/>
    <property type="match status" value="1"/>
</dbReference>
<dbReference type="SUPFAM" id="SSF81660">
    <property type="entry name" value="Metal cation-transporting ATPase, ATP-binding domain N"/>
    <property type="match status" value="1"/>
</dbReference>
<dbReference type="SUPFAM" id="SSF56784">
    <property type="entry name" value="HAD-like"/>
    <property type="match status" value="1"/>
</dbReference>
<evidence type="ECO:0000256" key="1">
    <source>
        <dbReference type="ARBA" id="ARBA00004651"/>
    </source>
</evidence>
<evidence type="ECO:0000256" key="5">
    <source>
        <dbReference type="ARBA" id="ARBA00022692"/>
    </source>
</evidence>
<dbReference type="InterPro" id="IPR023298">
    <property type="entry name" value="ATPase_P-typ_TM_dom_sf"/>
</dbReference>
<keyword evidence="6" id="KW-0547">Nucleotide-binding</keyword>
<evidence type="ECO:0000259" key="13">
    <source>
        <dbReference type="SMART" id="SM00831"/>
    </source>
</evidence>
<keyword evidence="11 12" id="KW-0472">Membrane</keyword>
<dbReference type="PANTHER" id="PTHR43294">
    <property type="entry name" value="SODIUM/POTASSIUM-TRANSPORTING ATPASE SUBUNIT ALPHA"/>
    <property type="match status" value="1"/>
</dbReference>
<comment type="subcellular location">
    <subcellularLocation>
        <location evidence="1">Cell membrane</location>
        <topology evidence="1">Multi-pass membrane protein</topology>
    </subcellularLocation>
</comment>
<dbReference type="PROSITE" id="PS00154">
    <property type="entry name" value="ATPASE_E1_E2"/>
    <property type="match status" value="1"/>
</dbReference>
<feature type="transmembrane region" description="Helical" evidence="12">
    <location>
        <begin position="857"/>
        <end position="876"/>
    </location>
</feature>
<evidence type="ECO:0000256" key="12">
    <source>
        <dbReference type="SAM" id="Phobius"/>
    </source>
</evidence>
<name>A0A2H0NEW4_9BACT</name>
<dbReference type="Gene3D" id="3.40.50.1000">
    <property type="entry name" value="HAD superfamily/HAD-like"/>
    <property type="match status" value="1"/>
</dbReference>
<dbReference type="InterPro" id="IPR050510">
    <property type="entry name" value="Cation_transp_ATPase_P-type"/>
</dbReference>
<keyword evidence="7" id="KW-0067">ATP-binding</keyword>
<reference evidence="14 15" key="1">
    <citation type="submission" date="2017-09" db="EMBL/GenBank/DDBJ databases">
        <title>Depth-based differentiation of microbial function through sediment-hosted aquifers and enrichment of novel symbionts in the deep terrestrial subsurface.</title>
        <authorList>
            <person name="Probst A.J."/>
            <person name="Ladd B."/>
            <person name="Jarett J.K."/>
            <person name="Geller-Mcgrath D.E."/>
            <person name="Sieber C.M."/>
            <person name="Emerson J.B."/>
            <person name="Anantharaman K."/>
            <person name="Thomas B.C."/>
            <person name="Malmstrom R."/>
            <person name="Stieglmeier M."/>
            <person name="Klingl A."/>
            <person name="Woyke T."/>
            <person name="Ryan C.M."/>
            <person name="Banfield J.F."/>
        </authorList>
    </citation>
    <scope>NUCLEOTIDE SEQUENCE [LARGE SCALE GENOMIC DNA]</scope>
    <source>
        <strain evidence="14">CG11_big_fil_rev_8_21_14_0_20_38_23</strain>
    </source>
</reference>
<organism evidence="14 15">
    <name type="scientific">Candidatus Jorgensenbacteria bacterium CG11_big_fil_rev_8_21_14_0_20_38_23</name>
    <dbReference type="NCBI Taxonomy" id="1974594"/>
    <lineage>
        <taxon>Bacteria</taxon>
        <taxon>Candidatus Joergenseniibacteriota</taxon>
    </lineage>
</organism>
<dbReference type="InterPro" id="IPR023299">
    <property type="entry name" value="ATPase_P-typ_cyto_dom_N"/>
</dbReference>
<proteinExistence type="inferred from homology"/>
<accession>A0A2H0NEW4</accession>
<dbReference type="Proteomes" id="UP000228867">
    <property type="component" value="Unassembled WGS sequence"/>
</dbReference>
<dbReference type="GO" id="GO:1990573">
    <property type="term" value="P:potassium ion import across plasma membrane"/>
    <property type="evidence" value="ECO:0007669"/>
    <property type="project" value="TreeGrafter"/>
</dbReference>
<dbReference type="InterPro" id="IPR059000">
    <property type="entry name" value="ATPase_P-type_domA"/>
</dbReference>
<keyword evidence="10 12" id="KW-1133">Transmembrane helix</keyword>
<feature type="transmembrane region" description="Helical" evidence="12">
    <location>
        <begin position="87"/>
        <end position="120"/>
    </location>
</feature>
<dbReference type="GO" id="GO:0036376">
    <property type="term" value="P:sodium ion export across plasma membrane"/>
    <property type="evidence" value="ECO:0007669"/>
    <property type="project" value="TreeGrafter"/>
</dbReference>
<dbReference type="Gene3D" id="1.20.1110.10">
    <property type="entry name" value="Calcium-transporting ATPase, transmembrane domain"/>
    <property type="match status" value="1"/>
</dbReference>
<dbReference type="FunFam" id="3.40.50.1000:FF:000193">
    <property type="entry name" value="Plasma membrane calcium-transporting ATPase 2"/>
    <property type="match status" value="1"/>
</dbReference>
<dbReference type="Pfam" id="PF00689">
    <property type="entry name" value="Cation_ATPase_C"/>
    <property type="match status" value="1"/>
</dbReference>
<dbReference type="InterPro" id="IPR044492">
    <property type="entry name" value="P_typ_ATPase_HD_dom"/>
</dbReference>
<dbReference type="SFLD" id="SFLDG00002">
    <property type="entry name" value="C1.7:_P-type_atpase_like"/>
    <property type="match status" value="1"/>
</dbReference>
<keyword evidence="4" id="KW-0597">Phosphoprotein</keyword>
<dbReference type="GO" id="GO:0006883">
    <property type="term" value="P:intracellular sodium ion homeostasis"/>
    <property type="evidence" value="ECO:0007669"/>
    <property type="project" value="TreeGrafter"/>
</dbReference>
<evidence type="ECO:0000256" key="2">
    <source>
        <dbReference type="ARBA" id="ARBA00005675"/>
    </source>
</evidence>
<keyword evidence="9" id="KW-1278">Translocase</keyword>
<evidence type="ECO:0000256" key="8">
    <source>
        <dbReference type="ARBA" id="ARBA00022842"/>
    </source>
</evidence>
<dbReference type="SUPFAM" id="SSF81665">
    <property type="entry name" value="Calcium ATPase, transmembrane domain M"/>
    <property type="match status" value="1"/>
</dbReference>
<dbReference type="SMART" id="SM00831">
    <property type="entry name" value="Cation_ATPase_N"/>
    <property type="match status" value="1"/>
</dbReference>